<dbReference type="Proteomes" id="UP000499080">
    <property type="component" value="Unassembled WGS sequence"/>
</dbReference>
<dbReference type="EMBL" id="BGPR01024258">
    <property type="protein sequence ID" value="GBN92201.1"/>
    <property type="molecule type" value="Genomic_DNA"/>
</dbReference>
<dbReference type="AlphaFoldDB" id="A0A4Y2SW64"/>
<feature type="non-terminal residue" evidence="2">
    <location>
        <position position="1"/>
    </location>
</feature>
<evidence type="ECO:0000256" key="1">
    <source>
        <dbReference type="SAM" id="MobiDB-lite"/>
    </source>
</evidence>
<comment type="caution">
    <text evidence="2">The sequence shown here is derived from an EMBL/GenBank/DDBJ whole genome shotgun (WGS) entry which is preliminary data.</text>
</comment>
<name>A0A4Y2SW64_ARAVE</name>
<proteinExistence type="predicted"/>
<evidence type="ECO:0000313" key="2">
    <source>
        <dbReference type="EMBL" id="GBN92201.1"/>
    </source>
</evidence>
<keyword evidence="3" id="KW-1185">Reference proteome</keyword>
<evidence type="ECO:0000313" key="3">
    <source>
        <dbReference type="Proteomes" id="UP000499080"/>
    </source>
</evidence>
<protein>
    <submittedName>
        <fullName evidence="2">Uncharacterized protein</fullName>
    </submittedName>
</protein>
<sequence length="73" mass="8180">VSDSQQEKDDLDDDIIPLEPQPGTSVDHDASTNQELSCTPKAIPARYYEGCPSRKRRKVTNTGEDVIRRLLLP</sequence>
<feature type="region of interest" description="Disordered" evidence="1">
    <location>
        <begin position="1"/>
        <end position="33"/>
    </location>
</feature>
<accession>A0A4Y2SW64</accession>
<organism evidence="2 3">
    <name type="scientific">Araneus ventricosus</name>
    <name type="common">Orbweaver spider</name>
    <name type="synonym">Epeira ventricosa</name>
    <dbReference type="NCBI Taxonomy" id="182803"/>
    <lineage>
        <taxon>Eukaryota</taxon>
        <taxon>Metazoa</taxon>
        <taxon>Ecdysozoa</taxon>
        <taxon>Arthropoda</taxon>
        <taxon>Chelicerata</taxon>
        <taxon>Arachnida</taxon>
        <taxon>Araneae</taxon>
        <taxon>Araneomorphae</taxon>
        <taxon>Entelegynae</taxon>
        <taxon>Araneoidea</taxon>
        <taxon>Araneidae</taxon>
        <taxon>Araneus</taxon>
    </lineage>
</organism>
<gene>
    <name evidence="2" type="ORF">AVEN_56012_1</name>
</gene>
<reference evidence="2 3" key="1">
    <citation type="journal article" date="2019" name="Sci. Rep.">
        <title>Orb-weaving spider Araneus ventricosus genome elucidates the spidroin gene catalogue.</title>
        <authorList>
            <person name="Kono N."/>
            <person name="Nakamura H."/>
            <person name="Ohtoshi R."/>
            <person name="Moran D.A.P."/>
            <person name="Shinohara A."/>
            <person name="Yoshida Y."/>
            <person name="Fujiwara M."/>
            <person name="Mori M."/>
            <person name="Tomita M."/>
            <person name="Arakawa K."/>
        </authorList>
    </citation>
    <scope>NUCLEOTIDE SEQUENCE [LARGE SCALE GENOMIC DNA]</scope>
</reference>